<protein>
    <submittedName>
        <fullName evidence="1">Uncharacterized protein</fullName>
    </submittedName>
</protein>
<dbReference type="EMBL" id="CADIKH010000016">
    <property type="protein sequence ID" value="CAB3760010.1"/>
    <property type="molecule type" value="Genomic_DNA"/>
</dbReference>
<evidence type="ECO:0000313" key="1">
    <source>
        <dbReference type="EMBL" id="CAB3760010.1"/>
    </source>
</evidence>
<reference evidence="1 2" key="1">
    <citation type="submission" date="2020-04" db="EMBL/GenBank/DDBJ databases">
        <authorList>
            <person name="De Canck E."/>
        </authorList>
    </citation>
    <scope>NUCLEOTIDE SEQUENCE [LARGE SCALE GENOMIC DNA]</scope>
    <source>
        <strain evidence="1 2">LMG 29542</strain>
    </source>
</reference>
<accession>A0A6J5E0N7</accession>
<proteinExistence type="predicted"/>
<dbReference type="Proteomes" id="UP000494363">
    <property type="component" value="Unassembled WGS sequence"/>
</dbReference>
<evidence type="ECO:0000313" key="2">
    <source>
        <dbReference type="Proteomes" id="UP000494363"/>
    </source>
</evidence>
<name>A0A6J5E0N7_9BURK</name>
<organism evidence="1 2">
    <name type="scientific">Paraburkholderia humisilvae</name>
    <dbReference type="NCBI Taxonomy" id="627669"/>
    <lineage>
        <taxon>Bacteria</taxon>
        <taxon>Pseudomonadati</taxon>
        <taxon>Pseudomonadota</taxon>
        <taxon>Betaproteobacteria</taxon>
        <taxon>Burkholderiales</taxon>
        <taxon>Burkholderiaceae</taxon>
        <taxon>Paraburkholderia</taxon>
    </lineage>
</organism>
<keyword evidence="2" id="KW-1185">Reference proteome</keyword>
<dbReference type="AlphaFoldDB" id="A0A6J5E0N7"/>
<gene>
    <name evidence="1" type="ORF">LMG29542_03728</name>
</gene>
<sequence>MLPHALYGSGRTCRSGPPILAAGHQALAVNTMLHNQFEDELRHLEQIIPFLVRGSPLGLEYWRHRIISLSAHQRLLPDGKTRMARLLTLFDEIERLSA</sequence>